<gene>
    <name evidence="3" type="ORF">ACFODT_16430</name>
</gene>
<dbReference type="RefSeq" id="WP_123016234.1">
    <property type="nucleotide sequence ID" value="NZ_AP024911.1"/>
</dbReference>
<evidence type="ECO:0000259" key="2">
    <source>
        <dbReference type="PROSITE" id="PS51186"/>
    </source>
</evidence>
<organism evidence="3 4">
    <name type="scientific">Vibrio zhugei</name>
    <dbReference type="NCBI Taxonomy" id="2479546"/>
    <lineage>
        <taxon>Bacteria</taxon>
        <taxon>Pseudomonadati</taxon>
        <taxon>Pseudomonadota</taxon>
        <taxon>Gammaproteobacteria</taxon>
        <taxon>Vibrionales</taxon>
        <taxon>Vibrionaceae</taxon>
        <taxon>Vibrio</taxon>
    </lineage>
</organism>
<feature type="domain" description="N-acetyltransferase" evidence="2">
    <location>
        <begin position="3"/>
        <end position="160"/>
    </location>
</feature>
<keyword evidence="4" id="KW-1185">Reference proteome</keyword>
<comment type="caution">
    <text evidence="3">The sequence shown here is derived from an EMBL/GenBank/DDBJ whole genome shotgun (WGS) entry which is preliminary data.</text>
</comment>
<dbReference type="CDD" id="cd04301">
    <property type="entry name" value="NAT_SF"/>
    <property type="match status" value="1"/>
</dbReference>
<reference evidence="4" key="1">
    <citation type="journal article" date="2019" name="Int. J. Syst. Evol. Microbiol.">
        <title>The Global Catalogue of Microorganisms (GCM) 10K type strain sequencing project: providing services to taxonomists for standard genome sequencing and annotation.</title>
        <authorList>
            <consortium name="The Broad Institute Genomics Platform"/>
            <consortium name="The Broad Institute Genome Sequencing Center for Infectious Disease"/>
            <person name="Wu L."/>
            <person name="Ma J."/>
        </authorList>
    </citation>
    <scope>NUCLEOTIDE SEQUENCE [LARGE SCALE GENOMIC DNA]</scope>
    <source>
        <strain evidence="4">KCTC 62784</strain>
    </source>
</reference>
<accession>A0ABV7CCN9</accession>
<keyword evidence="1 3" id="KW-0808">Transferase</keyword>
<dbReference type="SUPFAM" id="SSF55729">
    <property type="entry name" value="Acyl-CoA N-acyltransferases (Nat)"/>
    <property type="match status" value="1"/>
</dbReference>
<dbReference type="Gene3D" id="3.40.630.30">
    <property type="match status" value="1"/>
</dbReference>
<name>A0ABV7CCN9_9VIBR</name>
<dbReference type="GO" id="GO:0016746">
    <property type="term" value="F:acyltransferase activity"/>
    <property type="evidence" value="ECO:0007669"/>
    <property type="project" value="UniProtKB-KW"/>
</dbReference>
<dbReference type="EC" id="2.3.-.-" evidence="3"/>
<dbReference type="InterPro" id="IPR050769">
    <property type="entry name" value="NAT_camello-type"/>
</dbReference>
<dbReference type="Proteomes" id="UP001595384">
    <property type="component" value="Unassembled WGS sequence"/>
</dbReference>
<protein>
    <submittedName>
        <fullName evidence="3">GNAT family N-acetyltransferase</fullName>
        <ecNumber evidence="3">2.3.-.-</ecNumber>
    </submittedName>
</protein>
<dbReference type="PROSITE" id="PS51186">
    <property type="entry name" value="GNAT"/>
    <property type="match status" value="1"/>
</dbReference>
<evidence type="ECO:0000313" key="3">
    <source>
        <dbReference type="EMBL" id="MFC3025393.1"/>
    </source>
</evidence>
<dbReference type="PANTHER" id="PTHR13947:SF37">
    <property type="entry name" value="LD18367P"/>
    <property type="match status" value="1"/>
</dbReference>
<dbReference type="InterPro" id="IPR016181">
    <property type="entry name" value="Acyl_CoA_acyltransferase"/>
</dbReference>
<evidence type="ECO:0000313" key="4">
    <source>
        <dbReference type="Proteomes" id="UP001595384"/>
    </source>
</evidence>
<proteinExistence type="predicted"/>
<evidence type="ECO:0000256" key="1">
    <source>
        <dbReference type="ARBA" id="ARBA00022679"/>
    </source>
</evidence>
<sequence>MSMHIIPITEQYDASVRDIIETVGKEYGAIGDGFGPSDAEVQAMSQYYNPEQGSQYFVAIEHGQVIGGGGIAPFLDSSDTCELRKVFLLPAARGKGAGKQLVQTCLDVARQLGYRQCYLDTLSAMKSAISLYERLGFEHRSEPMPGVIHTGCDVWMDMTL</sequence>
<dbReference type="EMBL" id="JBHRSE010000119">
    <property type="protein sequence ID" value="MFC3025393.1"/>
    <property type="molecule type" value="Genomic_DNA"/>
</dbReference>
<dbReference type="Pfam" id="PF00583">
    <property type="entry name" value="Acetyltransf_1"/>
    <property type="match status" value="1"/>
</dbReference>
<dbReference type="InterPro" id="IPR000182">
    <property type="entry name" value="GNAT_dom"/>
</dbReference>
<dbReference type="PANTHER" id="PTHR13947">
    <property type="entry name" value="GNAT FAMILY N-ACETYLTRANSFERASE"/>
    <property type="match status" value="1"/>
</dbReference>
<keyword evidence="3" id="KW-0012">Acyltransferase</keyword>